<accession>A0A6J5TLG4</accession>
<protein>
    <submittedName>
        <fullName evidence="2">Uncharacterized protein</fullName>
    </submittedName>
</protein>
<sequence>MWFARKPSLNHLKIWGCLAYVKKHDIDKILLLPSKRTKGVYCACVQKVELKEESREPHEPEVEFDPVDDPVSLSILTQPPDRSKKINKTPNRYLGIHHALLMGNDMEDPETYTNAMLDIDSKKW</sequence>
<gene>
    <name evidence="2" type="ORF">CURHAP_LOCUS5066</name>
</gene>
<feature type="compositionally biased region" description="Basic and acidic residues" evidence="1">
    <location>
        <begin position="52"/>
        <end position="61"/>
    </location>
</feature>
<name>A0A6J5TLG4_PRUAR</name>
<dbReference type="AlphaFoldDB" id="A0A6J5TLG4"/>
<reference evidence="2 3" key="1">
    <citation type="submission" date="2020-05" db="EMBL/GenBank/DDBJ databases">
        <authorList>
            <person name="Campoy J."/>
            <person name="Schneeberger K."/>
            <person name="Spophaly S."/>
        </authorList>
    </citation>
    <scope>NUCLEOTIDE SEQUENCE [LARGE SCALE GENOMIC DNA]</scope>
    <source>
        <strain evidence="2">PruArmRojPasFocal</strain>
    </source>
</reference>
<feature type="region of interest" description="Disordered" evidence="1">
    <location>
        <begin position="52"/>
        <end position="71"/>
    </location>
</feature>
<dbReference type="EMBL" id="CAEKDK010000001">
    <property type="protein sequence ID" value="CAB4263835.1"/>
    <property type="molecule type" value="Genomic_DNA"/>
</dbReference>
<proteinExistence type="predicted"/>
<evidence type="ECO:0000313" key="2">
    <source>
        <dbReference type="EMBL" id="CAB4263835.1"/>
    </source>
</evidence>
<organism evidence="2 3">
    <name type="scientific">Prunus armeniaca</name>
    <name type="common">Apricot</name>
    <name type="synonym">Armeniaca vulgaris</name>
    <dbReference type="NCBI Taxonomy" id="36596"/>
    <lineage>
        <taxon>Eukaryota</taxon>
        <taxon>Viridiplantae</taxon>
        <taxon>Streptophyta</taxon>
        <taxon>Embryophyta</taxon>
        <taxon>Tracheophyta</taxon>
        <taxon>Spermatophyta</taxon>
        <taxon>Magnoliopsida</taxon>
        <taxon>eudicotyledons</taxon>
        <taxon>Gunneridae</taxon>
        <taxon>Pentapetalae</taxon>
        <taxon>rosids</taxon>
        <taxon>fabids</taxon>
        <taxon>Rosales</taxon>
        <taxon>Rosaceae</taxon>
        <taxon>Amygdaloideae</taxon>
        <taxon>Amygdaleae</taxon>
        <taxon>Prunus</taxon>
    </lineage>
</organism>
<evidence type="ECO:0000256" key="1">
    <source>
        <dbReference type="SAM" id="MobiDB-lite"/>
    </source>
</evidence>
<dbReference type="Proteomes" id="UP000507222">
    <property type="component" value="Unassembled WGS sequence"/>
</dbReference>
<evidence type="ECO:0000313" key="3">
    <source>
        <dbReference type="Proteomes" id="UP000507222"/>
    </source>
</evidence>